<name>A0A6P7T5I1_9MOLL</name>
<gene>
    <name evidence="2" type="primary">LOC115219961</name>
</gene>
<dbReference type="PANTHER" id="PTHR45913:SF19">
    <property type="entry name" value="LOW QUALITY PROTEIN: ZINC FINGER BED DOMAIN-CONTAINING PROTEIN 5-LIKE"/>
    <property type="match status" value="1"/>
</dbReference>
<proteinExistence type="predicted"/>
<dbReference type="AlphaFoldDB" id="A0A6P7T5I1"/>
<dbReference type="KEGG" id="osn:115219961"/>
<organism evidence="1 2">
    <name type="scientific">Octopus sinensis</name>
    <name type="common">East Asian common octopus</name>
    <dbReference type="NCBI Taxonomy" id="2607531"/>
    <lineage>
        <taxon>Eukaryota</taxon>
        <taxon>Metazoa</taxon>
        <taxon>Spiralia</taxon>
        <taxon>Lophotrochozoa</taxon>
        <taxon>Mollusca</taxon>
        <taxon>Cephalopoda</taxon>
        <taxon>Coleoidea</taxon>
        <taxon>Octopodiformes</taxon>
        <taxon>Octopoda</taxon>
        <taxon>Incirrata</taxon>
        <taxon>Octopodidae</taxon>
        <taxon>Octopus</taxon>
    </lineage>
</organism>
<dbReference type="Proteomes" id="UP000515154">
    <property type="component" value="Linkage group LG15"/>
</dbReference>
<keyword evidence="1" id="KW-1185">Reference proteome</keyword>
<reference evidence="2" key="1">
    <citation type="submission" date="2025-08" db="UniProtKB">
        <authorList>
            <consortium name="RefSeq"/>
        </authorList>
    </citation>
    <scope>IDENTIFICATION</scope>
</reference>
<protein>
    <submittedName>
        <fullName evidence="2">Uncharacterized protein LOC115219961</fullName>
    </submittedName>
</protein>
<dbReference type="RefSeq" id="XP_029646123.1">
    <property type="nucleotide sequence ID" value="XM_029790263.1"/>
</dbReference>
<evidence type="ECO:0000313" key="1">
    <source>
        <dbReference type="Proteomes" id="UP000515154"/>
    </source>
</evidence>
<accession>A0A6P7T5I1</accession>
<evidence type="ECO:0000313" key="2">
    <source>
        <dbReference type="RefSeq" id="XP_029646123.1"/>
    </source>
</evidence>
<sequence>MGICTVPYLASIFTEMLDEDLTVDVDHLKHLHNDMEIRFSDLLQVTVPQWLVDPFVVDSSEVDIDIQERFIKLQHNTAVQAMFKYGRFQKLCMNEEISKKYPLLWKNAKLFLLTFPSYLVESGFSRMIFLLSKTRNFLDVERRGDLRLSLTAL</sequence>
<dbReference type="PANTHER" id="PTHR45913">
    <property type="entry name" value="EPM2A-INTERACTING PROTEIN 1"/>
    <property type="match status" value="1"/>
</dbReference>